<feature type="domain" description="Signal transduction histidine kinase internal region" evidence="2">
    <location>
        <begin position="162"/>
        <end position="237"/>
    </location>
</feature>
<evidence type="ECO:0000259" key="2">
    <source>
        <dbReference type="Pfam" id="PF06580"/>
    </source>
</evidence>
<keyword evidence="4" id="KW-1185">Reference proteome</keyword>
<dbReference type="PANTHER" id="PTHR34220:SF7">
    <property type="entry name" value="SENSOR HISTIDINE KINASE YPDA"/>
    <property type="match status" value="1"/>
</dbReference>
<dbReference type="Proteomes" id="UP000632339">
    <property type="component" value="Unassembled WGS sequence"/>
</dbReference>
<evidence type="ECO:0000256" key="1">
    <source>
        <dbReference type="SAM" id="Phobius"/>
    </source>
</evidence>
<keyword evidence="3" id="KW-0418">Kinase</keyword>
<dbReference type="GO" id="GO:0016301">
    <property type="term" value="F:kinase activity"/>
    <property type="evidence" value="ECO:0007669"/>
    <property type="project" value="UniProtKB-KW"/>
</dbReference>
<keyword evidence="1" id="KW-1133">Transmembrane helix</keyword>
<keyword evidence="1" id="KW-0472">Membrane</keyword>
<dbReference type="Gene3D" id="3.30.565.10">
    <property type="entry name" value="Histidine kinase-like ATPase, C-terminal domain"/>
    <property type="match status" value="1"/>
</dbReference>
<proteinExistence type="predicted"/>
<feature type="transmembrane region" description="Helical" evidence="1">
    <location>
        <begin position="45"/>
        <end position="64"/>
    </location>
</feature>
<dbReference type="SUPFAM" id="SSF55874">
    <property type="entry name" value="ATPase domain of HSP90 chaperone/DNA topoisomerase II/histidine kinase"/>
    <property type="match status" value="1"/>
</dbReference>
<dbReference type="InterPro" id="IPR036890">
    <property type="entry name" value="HATPase_C_sf"/>
</dbReference>
<accession>A0ABQ2HVI3</accession>
<dbReference type="RefSeq" id="WP_019943555.1">
    <property type="nucleotide sequence ID" value="NZ_BMLI01000001.1"/>
</dbReference>
<evidence type="ECO:0000313" key="3">
    <source>
        <dbReference type="EMBL" id="GGM90879.1"/>
    </source>
</evidence>
<dbReference type="PANTHER" id="PTHR34220">
    <property type="entry name" value="SENSOR HISTIDINE KINASE YPDA"/>
    <property type="match status" value="1"/>
</dbReference>
<dbReference type="InterPro" id="IPR010559">
    <property type="entry name" value="Sig_transdc_His_kin_internal"/>
</dbReference>
<dbReference type="InterPro" id="IPR050640">
    <property type="entry name" value="Bact_2-comp_sensor_kinase"/>
</dbReference>
<feature type="transmembrane region" description="Helical" evidence="1">
    <location>
        <begin position="7"/>
        <end position="25"/>
    </location>
</feature>
<feature type="transmembrane region" description="Helical" evidence="1">
    <location>
        <begin position="76"/>
        <end position="97"/>
    </location>
</feature>
<name>A0ABQ2HVI3_9BACT</name>
<dbReference type="EMBL" id="BMLI01000001">
    <property type="protein sequence ID" value="GGM90879.1"/>
    <property type="molecule type" value="Genomic_DNA"/>
</dbReference>
<keyword evidence="1" id="KW-0812">Transmembrane</keyword>
<keyword evidence="3" id="KW-0808">Transferase</keyword>
<organism evidence="3 4">
    <name type="scientific">Dyadobacter beijingensis</name>
    <dbReference type="NCBI Taxonomy" id="365489"/>
    <lineage>
        <taxon>Bacteria</taxon>
        <taxon>Pseudomonadati</taxon>
        <taxon>Bacteroidota</taxon>
        <taxon>Cytophagia</taxon>
        <taxon>Cytophagales</taxon>
        <taxon>Spirosomataceae</taxon>
        <taxon>Dyadobacter</taxon>
    </lineage>
</organism>
<protein>
    <submittedName>
        <fullName evidence="3">Histidine kinase</fullName>
    </submittedName>
</protein>
<sequence length="364" mass="41881">MQKAVSKLYHIPFWLVYHYLWWVVAMGNPLKAAESILFSPYAVKFLFYVVFQAVAVYFNLYYLIPRYLEKGRYKPYIAYLGMTLLATALVIVSGYYVSAWLAHQSVEMLFGRDKNCFFYFFGEAMPSTLASTTLAMSIKLTKNWIGTERRKQLLEKEHLETELRFLKHQFNPHFLFNSINSIFFLIHKNPDVASASLAKFSELLRHHLYECNDELVPLDKEVAYLRNFIALEKLRQNRGVLVTAEIADLPGDAGIAPFILMTFVENAFKHISKDSHCENRISMQLHTQGDDLHFLVSNTASSVAVQQAAHDGGIGLKNVRRRLDLLYPGRHMLDIQKDNGIFNVHLTLSLDPHHAPQARQHAIQ</sequence>
<comment type="caution">
    <text evidence="3">The sequence shown here is derived from an EMBL/GenBank/DDBJ whole genome shotgun (WGS) entry which is preliminary data.</text>
</comment>
<reference evidence="4" key="1">
    <citation type="journal article" date="2019" name="Int. J. Syst. Evol. Microbiol.">
        <title>The Global Catalogue of Microorganisms (GCM) 10K type strain sequencing project: providing services to taxonomists for standard genome sequencing and annotation.</title>
        <authorList>
            <consortium name="The Broad Institute Genomics Platform"/>
            <consortium name="The Broad Institute Genome Sequencing Center for Infectious Disease"/>
            <person name="Wu L."/>
            <person name="Ma J."/>
        </authorList>
    </citation>
    <scope>NUCLEOTIDE SEQUENCE [LARGE SCALE GENOMIC DNA]</scope>
    <source>
        <strain evidence="4">CGMCC 1.6375</strain>
    </source>
</reference>
<gene>
    <name evidence="3" type="ORF">GCM10010967_24940</name>
</gene>
<dbReference type="Pfam" id="PF06580">
    <property type="entry name" value="His_kinase"/>
    <property type="match status" value="1"/>
</dbReference>
<evidence type="ECO:0000313" key="4">
    <source>
        <dbReference type="Proteomes" id="UP000632339"/>
    </source>
</evidence>